<dbReference type="PROSITE" id="PS51186">
    <property type="entry name" value="GNAT"/>
    <property type="match status" value="1"/>
</dbReference>
<dbReference type="Pfam" id="PF17668">
    <property type="entry name" value="Acetyltransf_17"/>
    <property type="match status" value="1"/>
</dbReference>
<dbReference type="InterPro" id="IPR000182">
    <property type="entry name" value="GNAT_dom"/>
</dbReference>
<dbReference type="InterPro" id="IPR051554">
    <property type="entry name" value="Acetyltransferase_Eis"/>
</dbReference>
<feature type="domain" description="N-acetyltransferase" evidence="1">
    <location>
        <begin position="5"/>
        <end position="162"/>
    </location>
</feature>
<dbReference type="SUPFAM" id="SSF55718">
    <property type="entry name" value="SCP-like"/>
    <property type="match status" value="1"/>
</dbReference>
<dbReference type="EMBL" id="JACHMY010000001">
    <property type="protein sequence ID" value="MBB5836148.1"/>
    <property type="molecule type" value="Genomic_DNA"/>
</dbReference>
<dbReference type="Proteomes" id="UP000549971">
    <property type="component" value="Unassembled WGS sequence"/>
</dbReference>
<keyword evidence="3" id="KW-1185">Reference proteome</keyword>
<sequence>MTDALRLVDITEDQLDDVLRVRARSFGPLPASSREEWRKDAVEFLEDGRYVGVVDGDEVVAAARIWDFRQWWGGRQVPMAGIAGVVVSPEYRGRGVGSMLMRGVLQRSIDRGFPLTALYPATTVIYRKLGYEFGGGRYRFSFQAADLRALGGRGVDLRRAGPADAGRFLELVGQAHEGGRASGVLGWPEAKVAEWLADDEDTFAYLADDGFVVYTWDGNNLRVDELIAHSEATARALWATVGSGSSTARTVHAYISPNDPVHLLAQLEADKETHVQHWMLRLLDAPAAIAARGFAPGVVAEVDLQLDDAEVPAHSGRWHLSVADGSGKLTPSSGSGDVLRLGSRGLSALYAGTPLATLRGSGLASGGSVAADGVLDTAFGGAPAYMLDFF</sequence>
<dbReference type="PANTHER" id="PTHR37817:SF1">
    <property type="entry name" value="N-ACETYLTRANSFERASE EIS"/>
    <property type="match status" value="1"/>
</dbReference>
<protein>
    <submittedName>
        <fullName evidence="2">Putative acetyltransferase</fullName>
    </submittedName>
</protein>
<dbReference type="PANTHER" id="PTHR37817">
    <property type="entry name" value="N-ACETYLTRANSFERASE EIS"/>
    <property type="match status" value="1"/>
</dbReference>
<dbReference type="Gene3D" id="3.40.630.30">
    <property type="match status" value="2"/>
</dbReference>
<dbReference type="InterPro" id="IPR025559">
    <property type="entry name" value="Eis_dom"/>
</dbReference>
<dbReference type="Gene3D" id="3.30.1050.10">
    <property type="entry name" value="SCP2 sterol-binding domain"/>
    <property type="match status" value="1"/>
</dbReference>
<organism evidence="2 3">
    <name type="scientific">Kribbella italica</name>
    <dbReference type="NCBI Taxonomy" id="1540520"/>
    <lineage>
        <taxon>Bacteria</taxon>
        <taxon>Bacillati</taxon>
        <taxon>Actinomycetota</taxon>
        <taxon>Actinomycetes</taxon>
        <taxon>Propionibacteriales</taxon>
        <taxon>Kribbellaceae</taxon>
        <taxon>Kribbella</taxon>
    </lineage>
</organism>
<comment type="caution">
    <text evidence="2">The sequence shown here is derived from an EMBL/GenBank/DDBJ whole genome shotgun (WGS) entry which is preliminary data.</text>
</comment>
<proteinExistence type="predicted"/>
<accession>A0A7W9MUN4</accession>
<dbReference type="InterPro" id="IPR016181">
    <property type="entry name" value="Acyl_CoA_acyltransferase"/>
</dbReference>
<dbReference type="InterPro" id="IPR036527">
    <property type="entry name" value="SCP2_sterol-bd_dom_sf"/>
</dbReference>
<dbReference type="InterPro" id="IPR041380">
    <property type="entry name" value="Acetyltransf_17"/>
</dbReference>
<dbReference type="GO" id="GO:0034069">
    <property type="term" value="F:aminoglycoside N-acetyltransferase activity"/>
    <property type="evidence" value="ECO:0007669"/>
    <property type="project" value="TreeGrafter"/>
</dbReference>
<reference evidence="2 3" key="1">
    <citation type="submission" date="2020-08" db="EMBL/GenBank/DDBJ databases">
        <title>Sequencing the genomes of 1000 actinobacteria strains.</title>
        <authorList>
            <person name="Klenk H.-P."/>
        </authorList>
    </citation>
    <scope>NUCLEOTIDE SEQUENCE [LARGE SCALE GENOMIC DNA]</scope>
    <source>
        <strain evidence="2 3">DSM 28967</strain>
    </source>
</reference>
<dbReference type="GO" id="GO:0030649">
    <property type="term" value="P:aminoglycoside antibiotic catabolic process"/>
    <property type="evidence" value="ECO:0007669"/>
    <property type="project" value="TreeGrafter"/>
</dbReference>
<evidence type="ECO:0000313" key="2">
    <source>
        <dbReference type="EMBL" id="MBB5836148.1"/>
    </source>
</evidence>
<dbReference type="RefSeq" id="WP_184795702.1">
    <property type="nucleotide sequence ID" value="NZ_JACHMY010000001.1"/>
</dbReference>
<gene>
    <name evidence="2" type="ORF">HDA39_002882</name>
</gene>
<evidence type="ECO:0000313" key="3">
    <source>
        <dbReference type="Proteomes" id="UP000549971"/>
    </source>
</evidence>
<dbReference type="CDD" id="cd04301">
    <property type="entry name" value="NAT_SF"/>
    <property type="match status" value="1"/>
</dbReference>
<dbReference type="SUPFAM" id="SSF55729">
    <property type="entry name" value="Acyl-CoA N-acyltransferases (Nat)"/>
    <property type="match status" value="1"/>
</dbReference>
<keyword evidence="2" id="KW-0808">Transferase</keyword>
<dbReference type="Pfam" id="PF13530">
    <property type="entry name" value="SCP2_2"/>
    <property type="match status" value="1"/>
</dbReference>
<name>A0A7W9MUN4_9ACTN</name>
<dbReference type="AlphaFoldDB" id="A0A7W9MUN4"/>
<evidence type="ECO:0000259" key="1">
    <source>
        <dbReference type="PROSITE" id="PS51186"/>
    </source>
</evidence>
<dbReference type="Pfam" id="PF13527">
    <property type="entry name" value="Acetyltransf_9"/>
    <property type="match status" value="1"/>
</dbReference>